<gene>
    <name evidence="2" type="ORF">DDW13_07295</name>
</gene>
<accession>A0A2T9X318</accession>
<dbReference type="InterPro" id="IPR000795">
    <property type="entry name" value="T_Tr_GTP-bd_dom"/>
</dbReference>
<dbReference type="AlphaFoldDB" id="A0A2T9X318"/>
<dbReference type="Proteomes" id="UP000245638">
    <property type="component" value="Unassembled WGS sequence"/>
</dbReference>
<evidence type="ECO:0000313" key="2">
    <source>
        <dbReference type="EMBL" id="PVU74480.1"/>
    </source>
</evidence>
<proteinExistence type="predicted"/>
<dbReference type="GO" id="GO:0005525">
    <property type="term" value="F:GTP binding"/>
    <property type="evidence" value="ECO:0007669"/>
    <property type="project" value="InterPro"/>
</dbReference>
<dbReference type="SUPFAM" id="SSF52540">
    <property type="entry name" value="P-loop containing nucleoside triphosphate hydrolases"/>
    <property type="match status" value="1"/>
</dbReference>
<dbReference type="Pfam" id="PF00009">
    <property type="entry name" value="GTP_EFTU"/>
    <property type="match status" value="1"/>
</dbReference>
<comment type="caution">
    <text evidence="2">The sequence shown here is derived from an EMBL/GenBank/DDBJ whole genome shotgun (WGS) entry which is preliminary data.</text>
</comment>
<sequence length="390" mass="45380">MYLISLLGNGDTGKTTSFAKFLLKNNYFLEHQEEAIKNAKFDAEINGKPEDYYQFLLYVSPQEKIEERTIYTAQKIMAYYQGKFLPFRTISYLKFTGEKYERVIIESPYKDGFAKGYVTFSLQDIGGQFDLFDKQINGLRISDAVIYFADDKTTQKDAENHAKMISAFKLPTFVVINKEDILKEKAVEKLNMITTTFKEHKINVIDKIITSALYKEEEIVKFLENAIKWTIQKEIKIYDKNVFGVIRNVNRSIATVRAYSSLSLPKQSEQILYTQRKKRFYPNKVKSVEYALKETRMMRKGDIVGMLFHENPMPSIVLKDPNTLRTPITNIHLENNLEEGDILYSSMIHSIKDIKFGNILLNEGISVNELFVINPEKHKIKEVYDLSEFF</sequence>
<dbReference type="EMBL" id="QEFD01000209">
    <property type="protein sequence ID" value="PVU74480.1"/>
    <property type="molecule type" value="Genomic_DNA"/>
</dbReference>
<name>A0A2T9X318_9CREN</name>
<dbReference type="InterPro" id="IPR027417">
    <property type="entry name" value="P-loop_NTPase"/>
</dbReference>
<dbReference type="Gene3D" id="3.40.50.300">
    <property type="entry name" value="P-loop containing nucleotide triphosphate hydrolases"/>
    <property type="match status" value="1"/>
</dbReference>
<evidence type="ECO:0000259" key="1">
    <source>
        <dbReference type="Pfam" id="PF00009"/>
    </source>
</evidence>
<dbReference type="GO" id="GO:0003924">
    <property type="term" value="F:GTPase activity"/>
    <property type="evidence" value="ECO:0007669"/>
    <property type="project" value="InterPro"/>
</dbReference>
<reference evidence="2 3" key="1">
    <citation type="journal article" date="2015" name="Appl. Environ. Microbiol.">
        <title>Nanoarchaeota, Their Sulfolobales Host, and Nanoarchaeota Virus Distribution across Yellowstone National Park Hot Springs.</title>
        <authorList>
            <person name="Munson-McGee J.H."/>
            <person name="Field E.K."/>
            <person name="Bateson M."/>
            <person name="Rooney C."/>
            <person name="Stepanauskas R."/>
            <person name="Young M.J."/>
        </authorList>
    </citation>
    <scope>NUCLEOTIDE SEQUENCE [LARGE SCALE GENOMIC DNA]</scope>
    <source>
        <strain evidence="2">SCGC AC-742_N10</strain>
    </source>
</reference>
<feature type="domain" description="Tr-type G" evidence="1">
    <location>
        <begin position="4"/>
        <end position="227"/>
    </location>
</feature>
<organism evidence="2 3">
    <name type="scientific">Acidianus hospitalis</name>
    <dbReference type="NCBI Taxonomy" id="563177"/>
    <lineage>
        <taxon>Archaea</taxon>
        <taxon>Thermoproteota</taxon>
        <taxon>Thermoprotei</taxon>
        <taxon>Sulfolobales</taxon>
        <taxon>Sulfolobaceae</taxon>
        <taxon>Acidianus</taxon>
    </lineage>
</organism>
<protein>
    <recommendedName>
        <fullName evidence="1">Tr-type G domain-containing protein</fullName>
    </recommendedName>
</protein>
<evidence type="ECO:0000313" key="3">
    <source>
        <dbReference type="Proteomes" id="UP000245638"/>
    </source>
</evidence>